<reference evidence="5" key="1">
    <citation type="submission" date="2021-06" db="EMBL/GenBank/DDBJ databases">
        <authorList>
            <person name="Hodson N. C."/>
            <person name="Mongue J. A."/>
            <person name="Jaron S. K."/>
        </authorList>
    </citation>
    <scope>NUCLEOTIDE SEQUENCE</scope>
</reference>
<keyword evidence="2" id="KW-0472">Membrane</keyword>
<feature type="non-terminal residue" evidence="5">
    <location>
        <position position="1"/>
    </location>
</feature>
<evidence type="ECO:0000259" key="4">
    <source>
        <dbReference type="Pfam" id="PF00060"/>
    </source>
</evidence>
<sequence length="413" mass="47588">MLHMICYVFIYFSLHWSAKCEKYPNEIFIEEWVEYFASCRVQLYRDAGTELAFLNLKRPSPLPLVLRKDTPVNPEEITILSYSRYTDHCHANLVILHSPHRTQIVRGPPRNNETNIAKMTMYIPRIQHFHVIQEIVHTAQKATSRFIPSALGITILILLLALRVAGGNNINLCDSFLVIYSIFIDNCTIPAFLQKRLSRQIIVGVSMFLSIIATNSYRGKITATMTVPKPIKTLERFDDLHNFTLFSRISRNAAKVLKDYTWEILWASGDYLTDHMFLKDFGNGEKKTLFRGKEEFLKRTTGWSFTLESHTDTFLIDFMKYLIGESGILTWAKNLPSIKRHSLNYNIVMKRNSDNVFPLSWKSNLISGVCQVSIYCLCISGIVLLLEVIFAELCFTSKYQKAHQLKSFDLSNG</sequence>
<name>A0A8J2PQJ9_9HEXA</name>
<gene>
    <name evidence="5" type="ORF">AFUS01_LOCUS33990</name>
</gene>
<comment type="similarity">
    <text evidence="1">Belongs to the glutamate-gated ion channel (TC 1.A.10.1) family.</text>
</comment>
<feature type="domain" description="Ionotropic glutamate receptor C-terminal" evidence="4">
    <location>
        <begin position="168"/>
        <end position="293"/>
    </location>
</feature>
<evidence type="ECO:0000313" key="6">
    <source>
        <dbReference type="Proteomes" id="UP000708208"/>
    </source>
</evidence>
<evidence type="ECO:0000256" key="1">
    <source>
        <dbReference type="ARBA" id="ARBA00008685"/>
    </source>
</evidence>
<accession>A0A8J2PQJ9</accession>
<protein>
    <recommendedName>
        <fullName evidence="4">Ionotropic glutamate receptor C-terminal domain-containing protein</fullName>
    </recommendedName>
</protein>
<evidence type="ECO:0000313" key="5">
    <source>
        <dbReference type="EMBL" id="CAG7823796.1"/>
    </source>
</evidence>
<keyword evidence="6" id="KW-1185">Reference proteome</keyword>
<proteinExistence type="inferred from homology"/>
<feature type="signal peptide" evidence="3">
    <location>
        <begin position="1"/>
        <end position="20"/>
    </location>
</feature>
<dbReference type="Pfam" id="PF00060">
    <property type="entry name" value="Lig_chan"/>
    <property type="match status" value="1"/>
</dbReference>
<dbReference type="OrthoDB" id="8299208at2759"/>
<feature type="transmembrane region" description="Helical" evidence="2">
    <location>
        <begin position="146"/>
        <end position="165"/>
    </location>
</feature>
<dbReference type="Proteomes" id="UP000708208">
    <property type="component" value="Unassembled WGS sequence"/>
</dbReference>
<comment type="caution">
    <text evidence="5">The sequence shown here is derived from an EMBL/GenBank/DDBJ whole genome shotgun (WGS) entry which is preliminary data.</text>
</comment>
<keyword evidence="2" id="KW-1133">Transmembrane helix</keyword>
<feature type="transmembrane region" description="Helical" evidence="2">
    <location>
        <begin position="372"/>
        <end position="395"/>
    </location>
</feature>
<keyword evidence="2" id="KW-0812">Transmembrane</keyword>
<feature type="chain" id="PRO_5035217180" description="Ionotropic glutamate receptor C-terminal domain-containing protein" evidence="3">
    <location>
        <begin position="21"/>
        <end position="413"/>
    </location>
</feature>
<dbReference type="EMBL" id="CAJVCH010530613">
    <property type="protein sequence ID" value="CAG7823796.1"/>
    <property type="molecule type" value="Genomic_DNA"/>
</dbReference>
<dbReference type="GO" id="GO:0015276">
    <property type="term" value="F:ligand-gated monoatomic ion channel activity"/>
    <property type="evidence" value="ECO:0007669"/>
    <property type="project" value="InterPro"/>
</dbReference>
<dbReference type="InterPro" id="IPR001320">
    <property type="entry name" value="Iontro_rcpt_C"/>
</dbReference>
<dbReference type="GO" id="GO:0016020">
    <property type="term" value="C:membrane"/>
    <property type="evidence" value="ECO:0007669"/>
    <property type="project" value="InterPro"/>
</dbReference>
<feature type="transmembrane region" description="Helical" evidence="2">
    <location>
        <begin position="177"/>
        <end position="193"/>
    </location>
</feature>
<organism evidence="5 6">
    <name type="scientific">Allacma fusca</name>
    <dbReference type="NCBI Taxonomy" id="39272"/>
    <lineage>
        <taxon>Eukaryota</taxon>
        <taxon>Metazoa</taxon>
        <taxon>Ecdysozoa</taxon>
        <taxon>Arthropoda</taxon>
        <taxon>Hexapoda</taxon>
        <taxon>Collembola</taxon>
        <taxon>Symphypleona</taxon>
        <taxon>Sminthuridae</taxon>
        <taxon>Allacma</taxon>
    </lineage>
</organism>
<dbReference type="AlphaFoldDB" id="A0A8J2PQJ9"/>
<evidence type="ECO:0000256" key="2">
    <source>
        <dbReference type="SAM" id="Phobius"/>
    </source>
</evidence>
<evidence type="ECO:0000256" key="3">
    <source>
        <dbReference type="SAM" id="SignalP"/>
    </source>
</evidence>
<keyword evidence="3" id="KW-0732">Signal</keyword>